<protein>
    <submittedName>
        <fullName evidence="2">Uncharacterized protein</fullName>
    </submittedName>
</protein>
<dbReference type="AlphaFoldDB" id="A0A9Q3GX91"/>
<feature type="non-terminal residue" evidence="2">
    <location>
        <position position="1"/>
    </location>
</feature>
<feature type="region of interest" description="Disordered" evidence="1">
    <location>
        <begin position="16"/>
        <end position="52"/>
    </location>
</feature>
<gene>
    <name evidence="2" type="ORF">O181_022577</name>
</gene>
<dbReference type="EMBL" id="AVOT02006963">
    <property type="protein sequence ID" value="MBW0482862.1"/>
    <property type="molecule type" value="Genomic_DNA"/>
</dbReference>
<keyword evidence="3" id="KW-1185">Reference proteome</keyword>
<comment type="caution">
    <text evidence="2">The sequence shown here is derived from an EMBL/GenBank/DDBJ whole genome shotgun (WGS) entry which is preliminary data.</text>
</comment>
<accession>A0A9Q3GX91</accession>
<reference evidence="2" key="1">
    <citation type="submission" date="2021-03" db="EMBL/GenBank/DDBJ databases">
        <title>Draft genome sequence of rust myrtle Austropuccinia psidii MF-1, a brazilian biotype.</title>
        <authorList>
            <person name="Quecine M.C."/>
            <person name="Pachon D.M.R."/>
            <person name="Bonatelli M.L."/>
            <person name="Correr F.H."/>
            <person name="Franceschini L.M."/>
            <person name="Leite T.F."/>
            <person name="Margarido G.R.A."/>
            <person name="Almeida C.A."/>
            <person name="Ferrarezi J.A."/>
            <person name="Labate C.A."/>
        </authorList>
    </citation>
    <scope>NUCLEOTIDE SEQUENCE</scope>
    <source>
        <strain evidence="2">MF-1</strain>
    </source>
</reference>
<evidence type="ECO:0000313" key="2">
    <source>
        <dbReference type="EMBL" id="MBW0482862.1"/>
    </source>
</evidence>
<feature type="compositionally biased region" description="Low complexity" evidence="1">
    <location>
        <begin position="21"/>
        <end position="32"/>
    </location>
</feature>
<dbReference type="Proteomes" id="UP000765509">
    <property type="component" value="Unassembled WGS sequence"/>
</dbReference>
<sequence>KPYTFARPTTPCSIIIIDDTPVGSSPVPSSPHSHNEACQEFTDFDDSLSHHP</sequence>
<name>A0A9Q3GX91_9BASI</name>
<evidence type="ECO:0000256" key="1">
    <source>
        <dbReference type="SAM" id="MobiDB-lite"/>
    </source>
</evidence>
<evidence type="ECO:0000313" key="3">
    <source>
        <dbReference type="Proteomes" id="UP000765509"/>
    </source>
</evidence>
<organism evidence="2 3">
    <name type="scientific">Austropuccinia psidii MF-1</name>
    <dbReference type="NCBI Taxonomy" id="1389203"/>
    <lineage>
        <taxon>Eukaryota</taxon>
        <taxon>Fungi</taxon>
        <taxon>Dikarya</taxon>
        <taxon>Basidiomycota</taxon>
        <taxon>Pucciniomycotina</taxon>
        <taxon>Pucciniomycetes</taxon>
        <taxon>Pucciniales</taxon>
        <taxon>Sphaerophragmiaceae</taxon>
        <taxon>Austropuccinia</taxon>
    </lineage>
</organism>
<proteinExistence type="predicted"/>